<reference evidence="7 8" key="1">
    <citation type="submission" date="2024-10" db="EMBL/GenBank/DDBJ databases">
        <title>The Natural Products Discovery Center: Release of the First 8490 Sequenced Strains for Exploring Actinobacteria Biosynthetic Diversity.</title>
        <authorList>
            <person name="Kalkreuter E."/>
            <person name="Kautsar S.A."/>
            <person name="Yang D."/>
            <person name="Bader C.D."/>
            <person name="Teijaro C.N."/>
            <person name="Fluegel L."/>
            <person name="Davis C.M."/>
            <person name="Simpson J.R."/>
            <person name="Lauterbach L."/>
            <person name="Steele A.D."/>
            <person name="Gui C."/>
            <person name="Meng S."/>
            <person name="Li G."/>
            <person name="Viehrig K."/>
            <person name="Ye F."/>
            <person name="Su P."/>
            <person name="Kiefer A.F."/>
            <person name="Nichols A."/>
            <person name="Cepeda A.J."/>
            <person name="Yan W."/>
            <person name="Fan B."/>
            <person name="Jiang Y."/>
            <person name="Adhikari A."/>
            <person name="Zheng C.-J."/>
            <person name="Schuster L."/>
            <person name="Cowan T.M."/>
            <person name="Smanski M.J."/>
            <person name="Chevrette M.G."/>
            <person name="De Carvalho L.P.S."/>
            <person name="Shen B."/>
        </authorList>
    </citation>
    <scope>NUCLEOTIDE SEQUENCE [LARGE SCALE GENOMIC DNA]</scope>
    <source>
        <strain evidence="7 8">NPDC051599</strain>
    </source>
</reference>
<dbReference type="EC" id="3.2.1.22" evidence="7"/>
<evidence type="ECO:0000259" key="6">
    <source>
        <dbReference type="PROSITE" id="PS51910"/>
    </source>
</evidence>
<evidence type="ECO:0000313" key="8">
    <source>
        <dbReference type="Proteomes" id="UP001612415"/>
    </source>
</evidence>
<dbReference type="SUPFAM" id="SSF51445">
    <property type="entry name" value="(Trans)glycosidases"/>
    <property type="match status" value="2"/>
</dbReference>
<organism evidence="7 8">
    <name type="scientific">Streptomyces cellulosae</name>
    <dbReference type="NCBI Taxonomy" id="1968"/>
    <lineage>
        <taxon>Bacteria</taxon>
        <taxon>Bacillati</taxon>
        <taxon>Actinomycetota</taxon>
        <taxon>Actinomycetes</taxon>
        <taxon>Kitasatosporales</taxon>
        <taxon>Streptomycetaceae</taxon>
        <taxon>Streptomyces</taxon>
    </lineage>
</organism>
<evidence type="ECO:0000313" key="7">
    <source>
        <dbReference type="EMBL" id="MFI5673938.1"/>
    </source>
</evidence>
<dbReference type="CDD" id="cd06543">
    <property type="entry name" value="GH18_PF-ChiA-like"/>
    <property type="match status" value="1"/>
</dbReference>
<dbReference type="Proteomes" id="UP001612415">
    <property type="component" value="Unassembled WGS sequence"/>
</dbReference>
<evidence type="ECO:0000256" key="3">
    <source>
        <dbReference type="ARBA" id="ARBA00022801"/>
    </source>
</evidence>
<comment type="similarity">
    <text evidence="1">Belongs to the glycosyl hydrolase 27 family.</text>
</comment>
<proteinExistence type="inferred from homology"/>
<feature type="chain" id="PRO_5046441744" evidence="5">
    <location>
        <begin position="31"/>
        <end position="755"/>
    </location>
</feature>
<protein>
    <submittedName>
        <fullName evidence="7">Alpha-galactosidase</fullName>
        <ecNumber evidence="7">3.2.1.22</ecNumber>
    </submittedName>
</protein>
<dbReference type="PROSITE" id="PS51910">
    <property type="entry name" value="GH18_2"/>
    <property type="match status" value="1"/>
</dbReference>
<gene>
    <name evidence="7" type="ORF">ACIA8P_04610</name>
</gene>
<dbReference type="Pfam" id="PF16499">
    <property type="entry name" value="Melibiase_2"/>
    <property type="match status" value="2"/>
</dbReference>
<dbReference type="Gene3D" id="3.20.20.70">
    <property type="entry name" value="Aldolase class I"/>
    <property type="match status" value="1"/>
</dbReference>
<dbReference type="PANTHER" id="PTHR11452:SF33">
    <property type="entry name" value="ALPHA-GALACTOSIDASE 2"/>
    <property type="match status" value="1"/>
</dbReference>
<dbReference type="InterPro" id="IPR002241">
    <property type="entry name" value="Glyco_hydro_27"/>
</dbReference>
<dbReference type="GO" id="GO:0004557">
    <property type="term" value="F:alpha-galactosidase activity"/>
    <property type="evidence" value="ECO:0007669"/>
    <property type="project" value="UniProtKB-EC"/>
</dbReference>
<dbReference type="EMBL" id="JBITDC010000002">
    <property type="protein sequence ID" value="MFI5673938.1"/>
    <property type="molecule type" value="Genomic_DNA"/>
</dbReference>
<dbReference type="SUPFAM" id="SSF51011">
    <property type="entry name" value="Glycosyl hydrolase domain"/>
    <property type="match status" value="1"/>
</dbReference>
<comment type="caution">
    <text evidence="7">The sequence shown here is derived from an EMBL/GenBank/DDBJ whole genome shotgun (WGS) entry which is preliminary data.</text>
</comment>
<dbReference type="InterPro" id="IPR013780">
    <property type="entry name" value="Glyco_hydro_b"/>
</dbReference>
<dbReference type="Gene3D" id="2.60.40.1180">
    <property type="entry name" value="Golgi alpha-mannosidase II"/>
    <property type="match status" value="1"/>
</dbReference>
<feature type="domain" description="GH18" evidence="6">
    <location>
        <begin position="463"/>
        <end position="755"/>
    </location>
</feature>
<name>A0ABW7XWW1_STRCE</name>
<dbReference type="PANTHER" id="PTHR11452">
    <property type="entry name" value="ALPHA-GALACTOSIDASE/ALPHA-N-ACETYLGALACTOSAMINIDASE"/>
    <property type="match status" value="1"/>
</dbReference>
<keyword evidence="8" id="KW-1185">Reference proteome</keyword>
<dbReference type="PRINTS" id="PR00740">
    <property type="entry name" value="GLHYDRLASE27"/>
</dbReference>
<keyword evidence="4 7" id="KW-0326">Glycosidase</keyword>
<sequence>MTRTIPVTRARSLVVALVGLLIASAIPLLAAARPAAASDNGQSVRPAMGWSSWSFTRRWPTEAKIKAQADALVSTGLKNHGFVHVNLDDFWQKCDDNGFVVDSYGRWAVDTAKFPSGIKALADYIHSKGLKFGFYVTPGIAKNAVTRNTPIEGTSYHAKDIADTSKTEKNYNCKNMYYIDYGKPGAQEFVNSWARQFASWGVDYLKIDGVGSQDIPDVQAWDKALRASGRPINFALSNNLPIADATTWKKLANSWRTQGDVECYCGPGSNGSGYPLTDWSHVSSRFNSAASWQPYAGPGGWNDLDSLEIGNGDRVGLTADQRRSHFTLWAMAASPLLLGTDLTDLDPVDKAMLTNDRLIGVNQDGVAAKRIVNSGVKQVWSKKEKDGQYVVALFNTGTSGNAAVSVDWSQAGFTGSGDVTDLWSGSHKGVIADSYSATLRPGETRLIRVKPVNSLKTAAASPGMAVAPYEYLGWGNPPSPTSVMSATGVKWFTLAFILSDGGCNPKWDGSRPLTGGTDQSRIDAIRSAGGDVMVSVGGWSGNKLGEKCSSASALAGAYQKVIDAYRLKAIDIDIENSEWSNATVRQRVVDALKTVKANNPGLKTVITFGTTTSGPDATGVDMIKRAANSGLANDVWCVMPFDFGGGTTNMGTLTTQAMEGLKARVKSAYGYSDATAYAHIGLSSMNGKTDDSGERVRVADFQTMLAYAQQHHIGRLTYWSVNRDRPCGSGTDGDSCSGVSQQPYDYLKVLTRYTG</sequence>
<keyword evidence="3 7" id="KW-0378">Hydrolase</keyword>
<dbReference type="RefSeq" id="WP_398654918.1">
    <property type="nucleotide sequence ID" value="NZ_JBITDC010000002.1"/>
</dbReference>
<keyword evidence="2 5" id="KW-0732">Signal</keyword>
<evidence type="ECO:0000256" key="1">
    <source>
        <dbReference type="ARBA" id="ARBA00009743"/>
    </source>
</evidence>
<dbReference type="InterPro" id="IPR017853">
    <property type="entry name" value="GH"/>
</dbReference>
<dbReference type="InterPro" id="IPR001223">
    <property type="entry name" value="Glyco_hydro18_cat"/>
</dbReference>
<accession>A0ABW7XWW1</accession>
<dbReference type="CDD" id="cd14792">
    <property type="entry name" value="GH27"/>
    <property type="match status" value="1"/>
</dbReference>
<feature type="signal peptide" evidence="5">
    <location>
        <begin position="1"/>
        <end position="30"/>
    </location>
</feature>
<dbReference type="InterPro" id="IPR041233">
    <property type="entry name" value="Melibiase_C"/>
</dbReference>
<evidence type="ECO:0000256" key="2">
    <source>
        <dbReference type="ARBA" id="ARBA00022729"/>
    </source>
</evidence>
<evidence type="ECO:0000256" key="4">
    <source>
        <dbReference type="ARBA" id="ARBA00023295"/>
    </source>
</evidence>
<dbReference type="InterPro" id="IPR013785">
    <property type="entry name" value="Aldolase_TIM"/>
</dbReference>
<dbReference type="Pfam" id="PF17801">
    <property type="entry name" value="Melibiase_C"/>
    <property type="match status" value="1"/>
</dbReference>
<evidence type="ECO:0000256" key="5">
    <source>
        <dbReference type="SAM" id="SignalP"/>
    </source>
</evidence>
<dbReference type="Gene3D" id="3.20.20.80">
    <property type="entry name" value="Glycosidases"/>
    <property type="match status" value="1"/>
</dbReference>